<organism evidence="4 5">
    <name type="scientific">Propioniciclava coleopterorum</name>
    <dbReference type="NCBI Taxonomy" id="2714937"/>
    <lineage>
        <taxon>Bacteria</taxon>
        <taxon>Bacillati</taxon>
        <taxon>Actinomycetota</taxon>
        <taxon>Actinomycetes</taxon>
        <taxon>Propionibacteriales</taxon>
        <taxon>Propionibacteriaceae</taxon>
        <taxon>Propioniciclava</taxon>
    </lineage>
</organism>
<feature type="domain" description="DUF4232" evidence="3">
    <location>
        <begin position="102"/>
        <end position="201"/>
    </location>
</feature>
<dbReference type="RefSeq" id="WP_166233805.1">
    <property type="nucleotide sequence ID" value="NZ_CP049865.1"/>
</dbReference>
<feature type="signal peptide" evidence="2">
    <location>
        <begin position="1"/>
        <end position="23"/>
    </location>
</feature>
<dbReference type="AlphaFoldDB" id="A0A6G7Y7E0"/>
<dbReference type="EMBL" id="CP049865">
    <property type="protein sequence ID" value="QIK72732.1"/>
    <property type="molecule type" value="Genomic_DNA"/>
</dbReference>
<evidence type="ECO:0000256" key="2">
    <source>
        <dbReference type="SAM" id="SignalP"/>
    </source>
</evidence>
<gene>
    <name evidence="4" type="ORF">G7070_11180</name>
</gene>
<keyword evidence="5" id="KW-1185">Reference proteome</keyword>
<evidence type="ECO:0000256" key="1">
    <source>
        <dbReference type="SAM" id="MobiDB-lite"/>
    </source>
</evidence>
<sequence length="223" mass="22596">MHTLTRAALAAATVALATGGAIALVLSSVRPDAPPAPAPTALPSQPAPVSPTATPSPPRATPATTPPTPGTPPTATGPDAFAPSNPSNTCPDGSPVFRFGVVEAALGRRYLPVEVRNCGRPETVALDRLPELGFVNADGRPGAPERVDRPVTPLDVAPGESAFLMLQWRGGGSSLDPGDRAARVTFTVPGLGAGTWVDQTDIGPDSPVTLHGWGRTASEALDG</sequence>
<dbReference type="InterPro" id="IPR025326">
    <property type="entry name" value="DUF4232"/>
</dbReference>
<accession>A0A6G7Y7E0</accession>
<proteinExistence type="predicted"/>
<feature type="chain" id="PRO_5026008488" evidence="2">
    <location>
        <begin position="24"/>
        <end position="223"/>
    </location>
</feature>
<feature type="compositionally biased region" description="Pro residues" evidence="1">
    <location>
        <begin position="33"/>
        <end position="72"/>
    </location>
</feature>
<reference evidence="4 5" key="1">
    <citation type="submission" date="2020-03" db="EMBL/GenBank/DDBJ databases">
        <title>Propioniciclava sp. nov., isolated from Hydrophilus acuminatus.</title>
        <authorList>
            <person name="Hyun D.-W."/>
            <person name="Bae J.-W."/>
        </authorList>
    </citation>
    <scope>NUCLEOTIDE SEQUENCE [LARGE SCALE GENOMIC DNA]</scope>
    <source>
        <strain evidence="4 5">HDW11</strain>
    </source>
</reference>
<protein>
    <submittedName>
        <fullName evidence="4">DUF4232 domain-containing protein</fullName>
    </submittedName>
</protein>
<dbReference type="Proteomes" id="UP000501058">
    <property type="component" value="Chromosome"/>
</dbReference>
<evidence type="ECO:0000313" key="4">
    <source>
        <dbReference type="EMBL" id="QIK72732.1"/>
    </source>
</evidence>
<keyword evidence="2" id="KW-0732">Signal</keyword>
<evidence type="ECO:0000259" key="3">
    <source>
        <dbReference type="Pfam" id="PF14016"/>
    </source>
</evidence>
<dbReference type="Pfam" id="PF14016">
    <property type="entry name" value="DUF4232"/>
    <property type="match status" value="1"/>
</dbReference>
<dbReference type="KEGG" id="prv:G7070_11180"/>
<feature type="compositionally biased region" description="Low complexity" evidence="1">
    <location>
        <begin position="73"/>
        <end position="83"/>
    </location>
</feature>
<name>A0A6G7Y7E0_9ACTN</name>
<evidence type="ECO:0000313" key="5">
    <source>
        <dbReference type="Proteomes" id="UP000501058"/>
    </source>
</evidence>
<feature type="region of interest" description="Disordered" evidence="1">
    <location>
        <begin position="33"/>
        <end position="92"/>
    </location>
</feature>